<evidence type="ECO:0000313" key="4">
    <source>
        <dbReference type="Proteomes" id="UP000091956"/>
    </source>
</evidence>
<feature type="region of interest" description="Disordered" evidence="1">
    <location>
        <begin position="335"/>
        <end position="693"/>
    </location>
</feature>
<dbReference type="Proteomes" id="UP000091956">
    <property type="component" value="Unassembled WGS sequence"/>
</dbReference>
<feature type="region of interest" description="Disordered" evidence="1">
    <location>
        <begin position="1"/>
        <end position="20"/>
    </location>
</feature>
<dbReference type="OrthoDB" id="3439035at2759"/>
<evidence type="ECO:0000313" key="3">
    <source>
        <dbReference type="EMBL" id="OBU01627.1"/>
    </source>
</evidence>
<keyword evidence="2" id="KW-0812">Transmembrane</keyword>
<accession>A0A2P2SXR5</accession>
<reference evidence="3 4" key="1">
    <citation type="submission" date="2016-03" db="EMBL/GenBank/DDBJ databases">
        <title>Comparative genomics of Pseudogymnoascus destructans, the fungus causing white-nose syndrome of bats.</title>
        <authorList>
            <person name="Palmer J.M."/>
            <person name="Drees K.P."/>
            <person name="Foster J.T."/>
            <person name="Lindner D.L."/>
        </authorList>
    </citation>
    <scope>NUCLEOTIDE SEQUENCE [LARGE SCALE GENOMIC DNA]</scope>
    <source>
        <strain evidence="3 4">UAMH 10579</strain>
    </source>
</reference>
<keyword evidence="4" id="KW-1185">Reference proteome</keyword>
<name>A0A2P2SXR5_9PEZI</name>
<keyword evidence="2" id="KW-0472">Membrane</keyword>
<organism evidence="3 4">
    <name type="scientific">Pseudogymnoascus verrucosus</name>
    <dbReference type="NCBI Taxonomy" id="342668"/>
    <lineage>
        <taxon>Eukaryota</taxon>
        <taxon>Fungi</taxon>
        <taxon>Dikarya</taxon>
        <taxon>Ascomycota</taxon>
        <taxon>Pezizomycotina</taxon>
        <taxon>Leotiomycetes</taxon>
        <taxon>Thelebolales</taxon>
        <taxon>Thelebolaceae</taxon>
        <taxon>Pseudogymnoascus</taxon>
    </lineage>
</organism>
<dbReference type="AlphaFoldDB" id="A0A2P2SXR5"/>
<feature type="region of interest" description="Disordered" evidence="1">
    <location>
        <begin position="30"/>
        <end position="161"/>
    </location>
</feature>
<evidence type="ECO:0000256" key="1">
    <source>
        <dbReference type="SAM" id="MobiDB-lite"/>
    </source>
</evidence>
<feature type="compositionally biased region" description="Basic and acidic residues" evidence="1">
    <location>
        <begin position="460"/>
        <end position="478"/>
    </location>
</feature>
<protein>
    <submittedName>
        <fullName evidence="3">Uncharacterized protein</fullName>
    </submittedName>
</protein>
<feature type="compositionally biased region" description="Basic and acidic residues" evidence="1">
    <location>
        <begin position="530"/>
        <end position="557"/>
    </location>
</feature>
<feature type="compositionally biased region" description="Basic and acidic residues" evidence="1">
    <location>
        <begin position="733"/>
        <end position="749"/>
    </location>
</feature>
<feature type="compositionally biased region" description="Basic and acidic residues" evidence="1">
    <location>
        <begin position="494"/>
        <end position="507"/>
    </location>
</feature>
<dbReference type="EMBL" id="KV460206">
    <property type="protein sequence ID" value="OBU01627.1"/>
    <property type="molecule type" value="Genomic_DNA"/>
</dbReference>
<feature type="compositionally biased region" description="Basic and acidic residues" evidence="1">
    <location>
        <begin position="107"/>
        <end position="124"/>
    </location>
</feature>
<gene>
    <name evidence="3" type="ORF">VE01_00355</name>
</gene>
<feature type="transmembrane region" description="Helical" evidence="2">
    <location>
        <begin position="837"/>
        <end position="861"/>
    </location>
</feature>
<feature type="compositionally biased region" description="Basic and acidic residues" evidence="1">
    <location>
        <begin position="393"/>
        <end position="409"/>
    </location>
</feature>
<feature type="compositionally biased region" description="Low complexity" evidence="1">
    <location>
        <begin position="31"/>
        <end position="57"/>
    </location>
</feature>
<proteinExistence type="predicted"/>
<evidence type="ECO:0000256" key="2">
    <source>
        <dbReference type="SAM" id="Phobius"/>
    </source>
</evidence>
<feature type="compositionally biased region" description="Low complexity" evidence="1">
    <location>
        <begin position="138"/>
        <end position="148"/>
    </location>
</feature>
<reference evidence="4" key="2">
    <citation type="journal article" date="2018" name="Nat. Commun.">
        <title>Extreme sensitivity to ultraviolet light in the fungal pathogen causing white-nose syndrome of bats.</title>
        <authorList>
            <person name="Palmer J.M."/>
            <person name="Drees K.P."/>
            <person name="Foster J.T."/>
            <person name="Lindner D.L."/>
        </authorList>
    </citation>
    <scope>NUCLEOTIDE SEQUENCE [LARGE SCALE GENOMIC DNA]</scope>
    <source>
        <strain evidence="4">UAMH 10579</strain>
    </source>
</reference>
<dbReference type="RefSeq" id="XP_018135359.1">
    <property type="nucleotide sequence ID" value="XM_018269887.2"/>
</dbReference>
<keyword evidence="2" id="KW-1133">Transmembrane helix</keyword>
<dbReference type="GeneID" id="28833741"/>
<feature type="compositionally biased region" description="Low complexity" evidence="1">
    <location>
        <begin position="630"/>
        <end position="669"/>
    </location>
</feature>
<sequence length="932" mass="101705">MTTRPDAPLRRADQPLFAARKREPKYFALGTAGASTAAGAPGAPTTTTTATNPNTNTHARAQSYAEPATTLRGAWERAALEDGVGEGSPSPAARRRSGPTAIPRATAESRRDRDNDGRGLDLWRRSAGSPAVGGGSTTGSESGSLTGTDEGDEFDRKMGRFARDEERARRLVGGGGIFARRGNSVGGGVKGVVEEKEPGVRIPAQWGRRARKSDKWMQRIVSPESSGEVDEPLKKEGGGTINWAEAAADTPLPTVEGEAGQQQLTPPRSRPASAQPEKSAVWDADLDFTATSLMGGESPQLRIRNTKLDEVRAREREGMSRHAVATARLEEIRERLSEERSMSPQVEKAAVREPTRIPSPVVRNPAYRRTSTESFEIVESGKSLEAGPATERLFGEIKGTKTEPKEIQRGRRSRSRERPGVSRASPSRTTQDDPDQFHEKTILEEEGEQIPGTPITIFRNTERPQDGHKREDSYDTLRRLAAISSPNPSPIPLKSEEKENQPPEDTRRRRPISQAPEEKRHSRSSSLPKSDIDPEERIAAEKDLFEIPDNKSERNSMREPSPADEDELPEQETPRPRQKQNPLTMATPVVTGAFIETPAPTVRHSRIRPPSPAPETANPKPDTKPSQPIQPAKPQSKAPSPPRRSSSTSSRSTSRSRNPPASEPSAPNPQIERLKPAPRAPRPRLTNSAPPPSAAADLLRIQHEAAIEDSTLDDLTDLLSSSPLPTEPPVPVPDRDEKGRPLSAGARERRLSEQQLVKMERGLSHGLESIRDAKRGIEKLEQVVSSAPLAVAKEVVAVPGGTAVCAHCASQSSVYHLTIPLPRLWFRDRSRMSGVRLTWFGLLVLVGMMVYIAECVAYAWIGKPEFASGWDYDINGPAFGWSLLRLGERAGGWVWGIWTEGMGEEVRGGRGGGGGKVRGVWEDGSMLEDEML</sequence>
<feature type="region of interest" description="Disordered" evidence="1">
    <location>
        <begin position="204"/>
        <end position="280"/>
    </location>
</feature>
<feature type="region of interest" description="Disordered" evidence="1">
    <location>
        <begin position="716"/>
        <end position="749"/>
    </location>
</feature>